<dbReference type="OrthoDB" id="5835136at2759"/>
<keyword evidence="8" id="KW-1185">Reference proteome</keyword>
<dbReference type="InterPro" id="IPR050931">
    <property type="entry name" value="Mito_Protein_Transport_Metaxin"/>
</dbReference>
<accession>A0A6P3XX49</accession>
<evidence type="ECO:0000256" key="5">
    <source>
        <dbReference type="ARBA" id="ARBA00023128"/>
    </source>
</evidence>
<evidence type="ECO:0000313" key="9">
    <source>
        <dbReference type="RefSeq" id="XP_014482518.1"/>
    </source>
</evidence>
<reference evidence="9" key="1">
    <citation type="submission" date="2025-08" db="UniProtKB">
        <authorList>
            <consortium name="RefSeq"/>
        </authorList>
    </citation>
    <scope>IDENTIFICATION</scope>
</reference>
<dbReference type="Proteomes" id="UP000515204">
    <property type="component" value="Unplaced"/>
</dbReference>
<keyword evidence="6" id="KW-0472">Membrane</keyword>
<name>A0A6P3XX49_DINQU</name>
<organism evidence="8 9">
    <name type="scientific">Dinoponera quadriceps</name>
    <name type="common">South American ant</name>
    <dbReference type="NCBI Taxonomy" id="609295"/>
    <lineage>
        <taxon>Eukaryota</taxon>
        <taxon>Metazoa</taxon>
        <taxon>Ecdysozoa</taxon>
        <taxon>Arthropoda</taxon>
        <taxon>Hexapoda</taxon>
        <taxon>Insecta</taxon>
        <taxon>Pterygota</taxon>
        <taxon>Neoptera</taxon>
        <taxon>Endopterygota</taxon>
        <taxon>Hymenoptera</taxon>
        <taxon>Apocrita</taxon>
        <taxon>Aculeata</taxon>
        <taxon>Formicoidea</taxon>
        <taxon>Formicidae</taxon>
        <taxon>Ponerinae</taxon>
        <taxon>Ponerini</taxon>
        <taxon>Dinoponera</taxon>
    </lineage>
</organism>
<comment type="subcellular location">
    <subcellularLocation>
        <location evidence="1">Mitochondrion outer membrane</location>
    </subcellularLocation>
</comment>
<keyword evidence="2" id="KW-0813">Transport</keyword>
<dbReference type="PANTHER" id="PTHR12289:SF41">
    <property type="entry name" value="FAILED AXON CONNECTIONS-RELATED"/>
    <property type="match status" value="1"/>
</dbReference>
<dbReference type="Pfam" id="PF10568">
    <property type="entry name" value="Tom37"/>
    <property type="match status" value="1"/>
</dbReference>
<dbReference type="GeneID" id="106748482"/>
<gene>
    <name evidence="9" type="primary">LOC106748482</name>
</gene>
<proteinExistence type="predicted"/>
<dbReference type="GO" id="GO:0007005">
    <property type="term" value="P:mitochondrion organization"/>
    <property type="evidence" value="ECO:0007669"/>
    <property type="project" value="TreeGrafter"/>
</dbReference>
<protein>
    <submittedName>
        <fullName evidence="9">Metaxin-1-like isoform X1</fullName>
    </submittedName>
</protein>
<keyword evidence="5" id="KW-0496">Mitochondrion</keyword>
<dbReference type="PANTHER" id="PTHR12289">
    <property type="entry name" value="METAXIN RELATED"/>
    <property type="match status" value="1"/>
</dbReference>
<keyword evidence="4" id="KW-0653">Protein transport</keyword>
<sequence>MHLKMTDVEVLQLDIWKGDWGLPSVNIECLQVLAYAKFSGIPLKINLTSNPFKTPNGRLPLLRAGMNTFDTVKDILPLFGGKYNSDCILTDMQYADVMAYDALLKEKLYPALQYIWLLMNLISEKCCVFGHDKVVKPFSDFIH</sequence>
<dbReference type="RefSeq" id="XP_014482518.1">
    <property type="nucleotide sequence ID" value="XM_014627032.1"/>
</dbReference>
<feature type="domain" description="Mitochondrial outer membrane transport complex Sam37/metaxin N-terminal" evidence="7">
    <location>
        <begin position="29"/>
        <end position="116"/>
    </location>
</feature>
<dbReference type="GO" id="GO:0001401">
    <property type="term" value="C:SAM complex"/>
    <property type="evidence" value="ECO:0007669"/>
    <property type="project" value="InterPro"/>
</dbReference>
<dbReference type="KEGG" id="dqu:106748482"/>
<evidence type="ECO:0000256" key="1">
    <source>
        <dbReference type="ARBA" id="ARBA00004294"/>
    </source>
</evidence>
<dbReference type="AlphaFoldDB" id="A0A6P3XX49"/>
<evidence type="ECO:0000256" key="3">
    <source>
        <dbReference type="ARBA" id="ARBA00022787"/>
    </source>
</evidence>
<keyword evidence="3" id="KW-1000">Mitochondrion outer membrane</keyword>
<dbReference type="GO" id="GO:0015031">
    <property type="term" value="P:protein transport"/>
    <property type="evidence" value="ECO:0007669"/>
    <property type="project" value="UniProtKB-KW"/>
</dbReference>
<dbReference type="InterPro" id="IPR019564">
    <property type="entry name" value="Sam37/metaxin_N"/>
</dbReference>
<dbReference type="CDD" id="cd03078">
    <property type="entry name" value="GST_N_Metaxin1_like"/>
    <property type="match status" value="1"/>
</dbReference>
<evidence type="ECO:0000256" key="2">
    <source>
        <dbReference type="ARBA" id="ARBA00022448"/>
    </source>
</evidence>
<evidence type="ECO:0000256" key="6">
    <source>
        <dbReference type="ARBA" id="ARBA00023136"/>
    </source>
</evidence>
<evidence type="ECO:0000313" key="8">
    <source>
        <dbReference type="Proteomes" id="UP000515204"/>
    </source>
</evidence>
<evidence type="ECO:0000259" key="7">
    <source>
        <dbReference type="Pfam" id="PF10568"/>
    </source>
</evidence>
<evidence type="ECO:0000256" key="4">
    <source>
        <dbReference type="ARBA" id="ARBA00022927"/>
    </source>
</evidence>